<dbReference type="EMBL" id="LT853708">
    <property type="protein sequence ID" value="SMQ56542.1"/>
    <property type="molecule type" value="Genomic_DNA"/>
</dbReference>
<reference evidence="1 2" key="1">
    <citation type="submission" date="2016-06" db="EMBL/GenBank/DDBJ databases">
        <authorList>
            <person name="Kjaerup R.B."/>
            <person name="Dalgaard T.S."/>
            <person name="Juul-Madsen H.R."/>
        </authorList>
    </citation>
    <scope>NUCLEOTIDE SEQUENCE [LARGE SCALE GENOMIC DNA]</scope>
</reference>
<accession>A0A1X7SA33</accession>
<dbReference type="AlphaFoldDB" id="A0A1X7SA33"/>
<evidence type="ECO:0000313" key="1">
    <source>
        <dbReference type="EMBL" id="SMQ56542.1"/>
    </source>
</evidence>
<organism evidence="1 2">
    <name type="scientific">Zymoseptoria tritici (strain ST99CH_3D7)</name>
    <dbReference type="NCBI Taxonomy" id="1276538"/>
    <lineage>
        <taxon>Eukaryota</taxon>
        <taxon>Fungi</taxon>
        <taxon>Dikarya</taxon>
        <taxon>Ascomycota</taxon>
        <taxon>Pezizomycotina</taxon>
        <taxon>Dothideomycetes</taxon>
        <taxon>Dothideomycetidae</taxon>
        <taxon>Mycosphaerellales</taxon>
        <taxon>Mycosphaerellaceae</taxon>
        <taxon>Zymoseptoria</taxon>
    </lineage>
</organism>
<name>A0A1X7SA33_ZYMT9</name>
<protein>
    <submittedName>
        <fullName evidence="1">Uncharacterized protein</fullName>
    </submittedName>
</protein>
<gene>
    <name evidence="1" type="ORF">ZT3D7_G11697</name>
</gene>
<sequence>MARERFLPLFGADNERRDLEPATCPPVRRVISTSADSSSTTQNPHRRMLRLIHWQWSLSARTKASKFGRAR</sequence>
<evidence type="ECO:0000313" key="2">
    <source>
        <dbReference type="Proteomes" id="UP000215127"/>
    </source>
</evidence>
<proteinExistence type="predicted"/>
<dbReference type="Proteomes" id="UP000215127">
    <property type="component" value="Chromosome 20"/>
</dbReference>
<keyword evidence="2" id="KW-1185">Reference proteome</keyword>